<proteinExistence type="predicted"/>
<dbReference type="Gene3D" id="1.10.10.10">
    <property type="entry name" value="Winged helix-like DNA-binding domain superfamily/Winged helix DNA-binding domain"/>
    <property type="match status" value="1"/>
</dbReference>
<dbReference type="CDD" id="cd06170">
    <property type="entry name" value="LuxR_C_like"/>
    <property type="match status" value="1"/>
</dbReference>
<evidence type="ECO:0000313" key="6">
    <source>
        <dbReference type="EMBL" id="MBS6939877.1"/>
    </source>
</evidence>
<keyword evidence="2" id="KW-0238">DNA-binding</keyword>
<feature type="transmembrane region" description="Helical" evidence="4">
    <location>
        <begin position="69"/>
        <end position="92"/>
    </location>
</feature>
<sequence length="319" mass="35884">MELVQFYSILVVQLVSVLAGAGCLSVYLVSRRRGFLYAFWAFLFYFFDATLVFQDAFVALMMDIPDERVYLAARSVASIVSGSGIFVSLWLLACDFVGEKRKALLIAPPAIFAAASLASLLLDQAQPENRFVFYAMRAGLFLWTLGFLGVRYIATVDAAERQRMRRYKALYIVLWVLGLGFFIEDVYFFLIAPPDGGALSLFSAERNYLEELLMLVCAGAACRSAFQALSLRYEQPPVREDDRVESLIDDNLALYGGRHKLSKREQEVLRLILLGIDNQNIASTMGVAASTAKVHVHNILRKTGHANRQDLIQDFWSTW</sequence>
<dbReference type="GO" id="GO:0003677">
    <property type="term" value="F:DNA binding"/>
    <property type="evidence" value="ECO:0007669"/>
    <property type="project" value="UniProtKB-KW"/>
</dbReference>
<accession>A0A943URJ7</accession>
<dbReference type="Proteomes" id="UP000727506">
    <property type="component" value="Unassembled WGS sequence"/>
</dbReference>
<comment type="caution">
    <text evidence="6">The sequence shown here is derived from an EMBL/GenBank/DDBJ whole genome shotgun (WGS) entry which is preliminary data.</text>
</comment>
<feature type="transmembrane region" description="Helical" evidence="4">
    <location>
        <begin position="104"/>
        <end position="122"/>
    </location>
</feature>
<evidence type="ECO:0000256" key="4">
    <source>
        <dbReference type="SAM" id="Phobius"/>
    </source>
</evidence>
<feature type="transmembrane region" description="Helical" evidence="4">
    <location>
        <begin position="6"/>
        <end position="29"/>
    </location>
</feature>
<keyword evidence="3" id="KW-0804">Transcription</keyword>
<name>A0A943URJ7_9ACTN</name>
<dbReference type="InterPro" id="IPR036388">
    <property type="entry name" value="WH-like_DNA-bd_sf"/>
</dbReference>
<dbReference type="InterPro" id="IPR000792">
    <property type="entry name" value="Tscrpt_reg_LuxR_C"/>
</dbReference>
<keyword evidence="4" id="KW-1133">Transmembrane helix</keyword>
<feature type="domain" description="HTH luxR-type" evidence="5">
    <location>
        <begin position="254"/>
        <end position="319"/>
    </location>
</feature>
<evidence type="ECO:0000256" key="2">
    <source>
        <dbReference type="ARBA" id="ARBA00023125"/>
    </source>
</evidence>
<dbReference type="PANTHER" id="PTHR44688:SF16">
    <property type="entry name" value="DNA-BINDING TRANSCRIPTIONAL ACTIVATOR DEVR_DOSR"/>
    <property type="match status" value="1"/>
</dbReference>
<gene>
    <name evidence="6" type="ORF">KH142_00020</name>
</gene>
<keyword evidence="4" id="KW-0472">Membrane</keyword>
<keyword evidence="1" id="KW-0805">Transcription regulation</keyword>
<dbReference type="InterPro" id="IPR016032">
    <property type="entry name" value="Sig_transdc_resp-reg_C-effctor"/>
</dbReference>
<dbReference type="GO" id="GO:0006355">
    <property type="term" value="P:regulation of DNA-templated transcription"/>
    <property type="evidence" value="ECO:0007669"/>
    <property type="project" value="InterPro"/>
</dbReference>
<dbReference type="Pfam" id="PF00196">
    <property type="entry name" value="GerE"/>
    <property type="match status" value="1"/>
</dbReference>
<feature type="transmembrane region" description="Helical" evidence="4">
    <location>
        <begin position="134"/>
        <end position="154"/>
    </location>
</feature>
<protein>
    <submittedName>
        <fullName evidence="6">Helix-turn-helix transcriptional regulator</fullName>
    </submittedName>
</protein>
<feature type="transmembrane region" description="Helical" evidence="4">
    <location>
        <begin position="36"/>
        <end position="57"/>
    </location>
</feature>
<dbReference type="SUPFAM" id="SSF46894">
    <property type="entry name" value="C-terminal effector domain of the bipartite response regulators"/>
    <property type="match status" value="1"/>
</dbReference>
<dbReference type="AlphaFoldDB" id="A0A943URJ7"/>
<feature type="transmembrane region" description="Helical" evidence="4">
    <location>
        <begin position="169"/>
        <end position="192"/>
    </location>
</feature>
<dbReference type="PANTHER" id="PTHR44688">
    <property type="entry name" value="DNA-BINDING TRANSCRIPTIONAL ACTIVATOR DEVR_DOSR"/>
    <property type="match status" value="1"/>
</dbReference>
<organism evidence="6 7">
    <name type="scientific">Slackia piriformis</name>
    <dbReference type="NCBI Taxonomy" id="626934"/>
    <lineage>
        <taxon>Bacteria</taxon>
        <taxon>Bacillati</taxon>
        <taxon>Actinomycetota</taxon>
        <taxon>Coriobacteriia</taxon>
        <taxon>Eggerthellales</taxon>
        <taxon>Eggerthellaceae</taxon>
        <taxon>Slackia</taxon>
    </lineage>
</organism>
<dbReference type="PRINTS" id="PR00038">
    <property type="entry name" value="HTHLUXR"/>
</dbReference>
<dbReference type="EMBL" id="JAGZSV010000001">
    <property type="protein sequence ID" value="MBS6939877.1"/>
    <property type="molecule type" value="Genomic_DNA"/>
</dbReference>
<evidence type="ECO:0000256" key="1">
    <source>
        <dbReference type="ARBA" id="ARBA00023015"/>
    </source>
</evidence>
<evidence type="ECO:0000256" key="3">
    <source>
        <dbReference type="ARBA" id="ARBA00023163"/>
    </source>
</evidence>
<evidence type="ECO:0000313" key="7">
    <source>
        <dbReference type="Proteomes" id="UP000727506"/>
    </source>
</evidence>
<dbReference type="PROSITE" id="PS50043">
    <property type="entry name" value="HTH_LUXR_2"/>
    <property type="match status" value="1"/>
</dbReference>
<dbReference type="SMART" id="SM00421">
    <property type="entry name" value="HTH_LUXR"/>
    <property type="match status" value="1"/>
</dbReference>
<keyword evidence="4" id="KW-0812">Transmembrane</keyword>
<reference evidence="6" key="1">
    <citation type="submission" date="2021-02" db="EMBL/GenBank/DDBJ databases">
        <title>Infant gut strain persistence is associated with maternal origin, phylogeny, and functional potential including surface adhesion and iron acquisition.</title>
        <authorList>
            <person name="Lou Y.C."/>
        </authorList>
    </citation>
    <scope>NUCLEOTIDE SEQUENCE</scope>
    <source>
        <strain evidence="6">L2_039_000G1_dasL2_039_000G1_concoct_11</strain>
    </source>
</reference>
<evidence type="ECO:0000259" key="5">
    <source>
        <dbReference type="PROSITE" id="PS50043"/>
    </source>
</evidence>